<feature type="non-terminal residue" evidence="3">
    <location>
        <position position="190"/>
    </location>
</feature>
<reference evidence="3" key="1">
    <citation type="submission" date="2018-05" db="EMBL/GenBank/DDBJ databases">
        <title>Draft genome of Mucuna pruriens seed.</title>
        <authorList>
            <person name="Nnadi N.E."/>
            <person name="Vos R."/>
            <person name="Hasami M.H."/>
            <person name="Devisetty U.K."/>
            <person name="Aguiy J.C."/>
        </authorList>
    </citation>
    <scope>NUCLEOTIDE SEQUENCE [LARGE SCALE GENOMIC DNA]</scope>
    <source>
        <strain evidence="3">JCA_2017</strain>
    </source>
</reference>
<feature type="domain" description="Oxidoreductase N-terminal" evidence="2">
    <location>
        <begin position="7"/>
        <end position="111"/>
    </location>
</feature>
<evidence type="ECO:0000256" key="1">
    <source>
        <dbReference type="ARBA" id="ARBA00023002"/>
    </source>
</evidence>
<dbReference type="InterPro" id="IPR041694">
    <property type="entry name" value="ADH_N_2"/>
</dbReference>
<sequence length="190" mass="20641">MAQVRNKQVVLRDYVSGFPKESDMNIVEGTITLKLPEGSNEVLLKNLYLSCDPYMRILMNKMDGLDGFRTYTPGSPLTGYGVSKVVESGHPDYKKGDLVWGITNWEEFSLIPSSLILFKIEHTDVPLSYYTGILGMPGMTAYAGFFELGSPKKGENVFVSAASGAVGQLVGQFAKLTGCHVIGSAGSKDK</sequence>
<dbReference type="GO" id="GO:0032440">
    <property type="term" value="F:2-alkenal reductase [NAD(P)H] activity"/>
    <property type="evidence" value="ECO:0007669"/>
    <property type="project" value="TreeGrafter"/>
</dbReference>
<dbReference type="AlphaFoldDB" id="A0A371ENY8"/>
<dbReference type="Gene3D" id="3.40.50.720">
    <property type="entry name" value="NAD(P)-binding Rossmann-like Domain"/>
    <property type="match status" value="1"/>
</dbReference>
<comment type="caution">
    <text evidence="3">The sequence shown here is derived from an EMBL/GenBank/DDBJ whole genome shotgun (WGS) entry which is preliminary data.</text>
</comment>
<organism evidence="3 4">
    <name type="scientific">Mucuna pruriens</name>
    <name type="common">Velvet bean</name>
    <name type="synonym">Dolichos pruriens</name>
    <dbReference type="NCBI Taxonomy" id="157652"/>
    <lineage>
        <taxon>Eukaryota</taxon>
        <taxon>Viridiplantae</taxon>
        <taxon>Streptophyta</taxon>
        <taxon>Embryophyta</taxon>
        <taxon>Tracheophyta</taxon>
        <taxon>Spermatophyta</taxon>
        <taxon>Magnoliopsida</taxon>
        <taxon>eudicotyledons</taxon>
        <taxon>Gunneridae</taxon>
        <taxon>Pentapetalae</taxon>
        <taxon>rosids</taxon>
        <taxon>fabids</taxon>
        <taxon>Fabales</taxon>
        <taxon>Fabaceae</taxon>
        <taxon>Papilionoideae</taxon>
        <taxon>50 kb inversion clade</taxon>
        <taxon>NPAAA clade</taxon>
        <taxon>indigoferoid/millettioid clade</taxon>
        <taxon>Phaseoleae</taxon>
        <taxon>Mucuna</taxon>
    </lineage>
</organism>
<feature type="non-terminal residue" evidence="3">
    <location>
        <position position="1"/>
    </location>
</feature>
<dbReference type="PANTHER" id="PTHR43205:SF7">
    <property type="entry name" value="PROSTAGLANDIN REDUCTASE 1"/>
    <property type="match status" value="1"/>
</dbReference>
<keyword evidence="4" id="KW-1185">Reference proteome</keyword>
<dbReference type="InterPro" id="IPR045010">
    <property type="entry name" value="MDR_fam"/>
</dbReference>
<evidence type="ECO:0000313" key="4">
    <source>
        <dbReference type="Proteomes" id="UP000257109"/>
    </source>
</evidence>
<accession>A0A371ENY8</accession>
<evidence type="ECO:0000313" key="3">
    <source>
        <dbReference type="EMBL" id="RDX67649.1"/>
    </source>
</evidence>
<gene>
    <name evidence="3" type="primary">DBR</name>
    <name evidence="3" type="ORF">CR513_53438</name>
</gene>
<dbReference type="Proteomes" id="UP000257109">
    <property type="component" value="Unassembled WGS sequence"/>
</dbReference>
<dbReference type="InterPro" id="IPR011032">
    <property type="entry name" value="GroES-like_sf"/>
</dbReference>
<dbReference type="STRING" id="157652.A0A371ENY8"/>
<dbReference type="OrthoDB" id="809632at2759"/>
<evidence type="ECO:0000259" key="2">
    <source>
        <dbReference type="Pfam" id="PF16884"/>
    </source>
</evidence>
<dbReference type="Gene3D" id="3.90.180.10">
    <property type="entry name" value="Medium-chain alcohol dehydrogenases, catalytic domain"/>
    <property type="match status" value="1"/>
</dbReference>
<name>A0A371ENY8_MUCPR</name>
<dbReference type="Pfam" id="PF16884">
    <property type="entry name" value="ADH_N_2"/>
    <property type="match status" value="1"/>
</dbReference>
<dbReference type="EMBL" id="QJKJ01012897">
    <property type="protein sequence ID" value="RDX67649.1"/>
    <property type="molecule type" value="Genomic_DNA"/>
</dbReference>
<protein>
    <submittedName>
        <fullName evidence="3">2-alkenal reductase (NADP(+)-dependent)</fullName>
    </submittedName>
</protein>
<keyword evidence="1" id="KW-0560">Oxidoreductase</keyword>
<dbReference type="PANTHER" id="PTHR43205">
    <property type="entry name" value="PROSTAGLANDIN REDUCTASE"/>
    <property type="match status" value="1"/>
</dbReference>
<proteinExistence type="predicted"/>
<dbReference type="SUPFAM" id="SSF50129">
    <property type="entry name" value="GroES-like"/>
    <property type="match status" value="1"/>
</dbReference>